<evidence type="ECO:0000313" key="5">
    <source>
        <dbReference type="EMBL" id="TKW08263.1"/>
    </source>
</evidence>
<evidence type="ECO:0000259" key="4">
    <source>
        <dbReference type="PROSITE" id="PS50144"/>
    </source>
</evidence>
<gene>
    <name evidence="5" type="ORF">SEVIR_6G018200v2</name>
</gene>
<feature type="domain" description="BTB" evidence="3">
    <location>
        <begin position="193"/>
        <end position="261"/>
    </location>
</feature>
<dbReference type="EMBL" id="CM016557">
    <property type="protein sequence ID" value="TKW08263.1"/>
    <property type="molecule type" value="Genomic_DNA"/>
</dbReference>
<comment type="similarity">
    <text evidence="2">Belongs to the Tdpoz family.</text>
</comment>
<dbReference type="InterPro" id="IPR000210">
    <property type="entry name" value="BTB/POZ_dom"/>
</dbReference>
<dbReference type="GO" id="GO:0016567">
    <property type="term" value="P:protein ubiquitination"/>
    <property type="evidence" value="ECO:0007669"/>
    <property type="project" value="InterPro"/>
</dbReference>
<dbReference type="InterPro" id="IPR056423">
    <property type="entry name" value="BACK_BPM_SPOP"/>
</dbReference>
<organism evidence="5 6">
    <name type="scientific">Setaria viridis</name>
    <name type="common">Green bristlegrass</name>
    <name type="synonym">Setaria italica subsp. viridis</name>
    <dbReference type="NCBI Taxonomy" id="4556"/>
    <lineage>
        <taxon>Eukaryota</taxon>
        <taxon>Viridiplantae</taxon>
        <taxon>Streptophyta</taxon>
        <taxon>Embryophyta</taxon>
        <taxon>Tracheophyta</taxon>
        <taxon>Spermatophyta</taxon>
        <taxon>Magnoliopsida</taxon>
        <taxon>Liliopsida</taxon>
        <taxon>Poales</taxon>
        <taxon>Poaceae</taxon>
        <taxon>PACMAD clade</taxon>
        <taxon>Panicoideae</taxon>
        <taxon>Panicodae</taxon>
        <taxon>Paniceae</taxon>
        <taxon>Cenchrinae</taxon>
        <taxon>Setaria</taxon>
    </lineage>
</organism>
<dbReference type="Pfam" id="PF00651">
    <property type="entry name" value="BTB"/>
    <property type="match status" value="1"/>
</dbReference>
<dbReference type="InterPro" id="IPR045005">
    <property type="entry name" value="BPM1-6"/>
</dbReference>
<name>A0A4U6U3S7_SETVI</name>
<evidence type="ECO:0000259" key="3">
    <source>
        <dbReference type="PROSITE" id="PS50097"/>
    </source>
</evidence>
<sequence length="369" mass="40642">MKTAASQPPPAAATTSTCTPQTARGRHVFQIEGYTLHRGLGVGKFIQSAAFAVGGYSWCIRCYPDGASEDAKGYVSVFLRLVSRNAKVRALYKIRLIGQKTGLSPAPCASGREVFDTMNSGEAVWGTNLFMKASGLEASAGYLRDDCLVIECDVTVIKEPLVTEDTTKPLEIQVPPSDLPDDFGRLLETREGADMILKVQGEYFLAHRIVLVARSPVLSSELRGTAVAEHNRGCITIEDMQPAVFRALLHFIYTDSLPGMDDLNVDETHDMVKHLFVAADRYAMERLRSVCMGILCTSLDDSTVDSTLALAEQYNCSELKDVCFKHVNSSSRVGDAVARQEAAYQRLIRGKPSIWVVLWKMARSLFQFK</sequence>
<dbReference type="InterPro" id="IPR008974">
    <property type="entry name" value="TRAF-like"/>
</dbReference>
<evidence type="ECO:0000313" key="6">
    <source>
        <dbReference type="Proteomes" id="UP000298652"/>
    </source>
</evidence>
<feature type="domain" description="MATH" evidence="4">
    <location>
        <begin position="24"/>
        <end position="154"/>
    </location>
</feature>
<dbReference type="InterPro" id="IPR002083">
    <property type="entry name" value="MATH/TRAF_dom"/>
</dbReference>
<dbReference type="SUPFAM" id="SSF54695">
    <property type="entry name" value="POZ domain"/>
    <property type="match status" value="1"/>
</dbReference>
<dbReference type="InterPro" id="IPR011333">
    <property type="entry name" value="SKP1/BTB/POZ_sf"/>
</dbReference>
<keyword evidence="6" id="KW-1185">Reference proteome</keyword>
<protein>
    <recommendedName>
        <fullName evidence="7">BTB domain-containing protein</fullName>
    </recommendedName>
</protein>
<dbReference type="PANTHER" id="PTHR26379">
    <property type="entry name" value="BTB/POZ AND MATH DOMAIN-CONTAINING PROTEIN 1"/>
    <property type="match status" value="1"/>
</dbReference>
<reference evidence="5" key="1">
    <citation type="submission" date="2019-03" db="EMBL/GenBank/DDBJ databases">
        <title>WGS assembly of Setaria viridis.</title>
        <authorList>
            <person name="Huang P."/>
            <person name="Jenkins J."/>
            <person name="Grimwood J."/>
            <person name="Barry K."/>
            <person name="Healey A."/>
            <person name="Mamidi S."/>
            <person name="Sreedasyam A."/>
            <person name="Shu S."/>
            <person name="Feldman M."/>
            <person name="Wu J."/>
            <person name="Yu Y."/>
            <person name="Chen C."/>
            <person name="Johnson J."/>
            <person name="Rokhsar D."/>
            <person name="Baxter I."/>
            <person name="Schmutz J."/>
            <person name="Brutnell T."/>
            <person name="Kellogg E."/>
        </authorList>
    </citation>
    <scope>NUCLEOTIDE SEQUENCE [LARGE SCALE GENOMIC DNA]</scope>
</reference>
<dbReference type="PANTHER" id="PTHR26379:SF346">
    <property type="entry name" value="BTB DOMAIN-CONTAINING PROTEIN"/>
    <property type="match status" value="1"/>
</dbReference>
<dbReference type="Gene3D" id="2.60.210.10">
    <property type="entry name" value="Apoptosis, Tumor Necrosis Factor Receptor Associated Protein 2, Chain A"/>
    <property type="match status" value="1"/>
</dbReference>
<dbReference type="PROSITE" id="PS50144">
    <property type="entry name" value="MATH"/>
    <property type="match status" value="1"/>
</dbReference>
<evidence type="ECO:0000256" key="2">
    <source>
        <dbReference type="ARBA" id="ARBA00010846"/>
    </source>
</evidence>
<dbReference type="SMART" id="SM00225">
    <property type="entry name" value="BTB"/>
    <property type="match status" value="1"/>
</dbReference>
<dbReference type="OMA" id="VDETHDM"/>
<dbReference type="SUPFAM" id="SSF49599">
    <property type="entry name" value="TRAF domain-like"/>
    <property type="match status" value="1"/>
</dbReference>
<dbReference type="CDD" id="cd00121">
    <property type="entry name" value="MATH"/>
    <property type="match status" value="1"/>
</dbReference>
<dbReference type="Proteomes" id="UP000298652">
    <property type="component" value="Chromosome 6"/>
</dbReference>
<dbReference type="Pfam" id="PF22486">
    <property type="entry name" value="MATH_2"/>
    <property type="match status" value="1"/>
</dbReference>
<accession>A0A4U6U3S7</accession>
<evidence type="ECO:0000256" key="1">
    <source>
        <dbReference type="ARBA" id="ARBA00004906"/>
    </source>
</evidence>
<dbReference type="Gramene" id="TKW08263">
    <property type="protein sequence ID" value="TKW08263"/>
    <property type="gene ID" value="SEVIR_6G018200v2"/>
</dbReference>
<comment type="pathway">
    <text evidence="1">Protein modification; protein ubiquitination.</text>
</comment>
<dbReference type="Pfam" id="PF24570">
    <property type="entry name" value="BACK_BPM_SPOP"/>
    <property type="match status" value="1"/>
</dbReference>
<dbReference type="PROSITE" id="PS50097">
    <property type="entry name" value="BTB"/>
    <property type="match status" value="1"/>
</dbReference>
<evidence type="ECO:0008006" key="7">
    <source>
        <dbReference type="Google" id="ProtNLM"/>
    </source>
</evidence>
<dbReference type="AlphaFoldDB" id="A0A4U6U3S7"/>
<dbReference type="Gene3D" id="3.30.710.10">
    <property type="entry name" value="Potassium Channel Kv1.1, Chain A"/>
    <property type="match status" value="1"/>
</dbReference>
<proteinExistence type="inferred from homology"/>